<dbReference type="AlphaFoldDB" id="B9XC04"/>
<protein>
    <recommendedName>
        <fullName evidence="1">MobA-like NTP transferase domain-containing protein</fullName>
    </recommendedName>
</protein>
<name>B9XC04_PEDPL</name>
<dbReference type="InterPro" id="IPR025877">
    <property type="entry name" value="MobA-like_NTP_Trfase"/>
</dbReference>
<gene>
    <name evidence="2" type="ORF">Cflav_PD5107</name>
</gene>
<dbReference type="InterPro" id="IPR029044">
    <property type="entry name" value="Nucleotide-diphossugar_trans"/>
</dbReference>
<dbReference type="GO" id="GO:0016779">
    <property type="term" value="F:nucleotidyltransferase activity"/>
    <property type="evidence" value="ECO:0007669"/>
    <property type="project" value="UniProtKB-ARBA"/>
</dbReference>
<proteinExistence type="predicted"/>
<accession>B9XC04</accession>
<dbReference type="CDD" id="cd04182">
    <property type="entry name" value="GT_2_like_f"/>
    <property type="match status" value="1"/>
</dbReference>
<dbReference type="STRING" id="320771.Cflav_PD5107"/>
<dbReference type="SUPFAM" id="SSF53448">
    <property type="entry name" value="Nucleotide-diphospho-sugar transferases"/>
    <property type="match status" value="1"/>
</dbReference>
<dbReference type="EMBL" id="ABOX02000004">
    <property type="protein sequence ID" value="EEF62472.1"/>
    <property type="molecule type" value="Genomic_DNA"/>
</dbReference>
<evidence type="ECO:0000313" key="3">
    <source>
        <dbReference type="Proteomes" id="UP000003688"/>
    </source>
</evidence>
<keyword evidence="3" id="KW-1185">Reference proteome</keyword>
<reference evidence="2 3" key="1">
    <citation type="journal article" date="2011" name="J. Bacteriol.">
        <title>Genome sequence of 'Pedosphaera parvula' Ellin514, an aerobic Verrucomicrobial isolate from pasture soil.</title>
        <authorList>
            <person name="Kant R."/>
            <person name="van Passel M.W."/>
            <person name="Sangwan P."/>
            <person name="Palva A."/>
            <person name="Lucas S."/>
            <person name="Copeland A."/>
            <person name="Lapidus A."/>
            <person name="Glavina Del Rio T."/>
            <person name="Dalin E."/>
            <person name="Tice H."/>
            <person name="Bruce D."/>
            <person name="Goodwin L."/>
            <person name="Pitluck S."/>
            <person name="Chertkov O."/>
            <person name="Larimer F.W."/>
            <person name="Land M.L."/>
            <person name="Hauser L."/>
            <person name="Brettin T.S."/>
            <person name="Detter J.C."/>
            <person name="Han S."/>
            <person name="de Vos W.M."/>
            <person name="Janssen P.H."/>
            <person name="Smidt H."/>
        </authorList>
    </citation>
    <scope>NUCLEOTIDE SEQUENCE [LARGE SCALE GENOMIC DNA]</scope>
    <source>
        <strain evidence="2 3">Ellin514</strain>
    </source>
</reference>
<dbReference type="Proteomes" id="UP000003688">
    <property type="component" value="Unassembled WGS sequence"/>
</dbReference>
<evidence type="ECO:0000313" key="2">
    <source>
        <dbReference type="EMBL" id="EEF62472.1"/>
    </source>
</evidence>
<dbReference type="Gene3D" id="3.90.550.10">
    <property type="entry name" value="Spore Coat Polysaccharide Biosynthesis Protein SpsA, Chain A"/>
    <property type="match status" value="1"/>
</dbReference>
<sequence>MTHELHYPFAAIILAAGSSTRMGRPKLLLPWRGTTMLGHLLQLWSDLGTDQVTVVTSANDRPIDAELERLEFPLANRIVNPNPERGMFSSIHCAAKWQGWKPGISHWAVVLGDQPHLQQGTLQKLVSFAQSRPNNICQPARAGKPKHPVFLPSQVFREVANSRAETLKIFLTAASARIELLELDDAGLDLDIDYPKDYERALKLCPLMSTGPDQDFKAS</sequence>
<dbReference type="PANTHER" id="PTHR43777">
    <property type="entry name" value="MOLYBDENUM COFACTOR CYTIDYLYLTRANSFERASE"/>
    <property type="match status" value="1"/>
</dbReference>
<feature type="domain" description="MobA-like NTP transferase" evidence="1">
    <location>
        <begin position="11"/>
        <end position="164"/>
    </location>
</feature>
<comment type="caution">
    <text evidence="2">The sequence shown here is derived from an EMBL/GenBank/DDBJ whole genome shotgun (WGS) entry which is preliminary data.</text>
</comment>
<dbReference type="Pfam" id="PF12804">
    <property type="entry name" value="NTP_transf_3"/>
    <property type="match status" value="1"/>
</dbReference>
<organism evidence="2 3">
    <name type="scientific">Pedosphaera parvula (strain Ellin514)</name>
    <dbReference type="NCBI Taxonomy" id="320771"/>
    <lineage>
        <taxon>Bacteria</taxon>
        <taxon>Pseudomonadati</taxon>
        <taxon>Verrucomicrobiota</taxon>
        <taxon>Pedosphaerae</taxon>
        <taxon>Pedosphaerales</taxon>
        <taxon>Pedosphaeraceae</taxon>
        <taxon>Pedosphaera</taxon>
    </lineage>
</organism>
<dbReference type="PANTHER" id="PTHR43777:SF1">
    <property type="entry name" value="MOLYBDENUM COFACTOR CYTIDYLYLTRANSFERASE"/>
    <property type="match status" value="1"/>
</dbReference>
<evidence type="ECO:0000259" key="1">
    <source>
        <dbReference type="Pfam" id="PF12804"/>
    </source>
</evidence>